<evidence type="ECO:0000256" key="1">
    <source>
        <dbReference type="SAM" id="MobiDB-lite"/>
    </source>
</evidence>
<organism evidence="3 4">
    <name type="scientific">Microbacterium resistens</name>
    <dbReference type="NCBI Taxonomy" id="156977"/>
    <lineage>
        <taxon>Bacteria</taxon>
        <taxon>Bacillati</taxon>
        <taxon>Actinomycetota</taxon>
        <taxon>Actinomycetes</taxon>
        <taxon>Micrococcales</taxon>
        <taxon>Microbacteriaceae</taxon>
        <taxon>Microbacterium</taxon>
    </lineage>
</organism>
<proteinExistence type="predicted"/>
<sequence>MTSSPLRPAPSGRAAMGGRRRPWRDHLPLAFLSVAAGAVANSYVLNTVPASVSTEAGLHDVSFGWPLPWVAQDHSGTGYMDFPVTIGFVSYKYGPEIPTSYDWLAFTADAAAIALIAFPVLTVLLRLIVRRRAARLKERS</sequence>
<keyword evidence="2" id="KW-0472">Membrane</keyword>
<protein>
    <recommendedName>
        <fullName evidence="5">DUF4328 domain-containing protein</fullName>
    </recommendedName>
</protein>
<comment type="caution">
    <text evidence="3">The sequence shown here is derived from an EMBL/GenBank/DDBJ whole genome shotgun (WGS) entry which is preliminary data.</text>
</comment>
<keyword evidence="4" id="KW-1185">Reference proteome</keyword>
<accession>A0ABU1S919</accession>
<evidence type="ECO:0000313" key="3">
    <source>
        <dbReference type="EMBL" id="MDR6866091.1"/>
    </source>
</evidence>
<dbReference type="EMBL" id="JAVDUM010000002">
    <property type="protein sequence ID" value="MDR6866091.1"/>
    <property type="molecule type" value="Genomic_DNA"/>
</dbReference>
<feature type="region of interest" description="Disordered" evidence="1">
    <location>
        <begin position="1"/>
        <end position="20"/>
    </location>
</feature>
<keyword evidence="2" id="KW-0812">Transmembrane</keyword>
<evidence type="ECO:0000256" key="2">
    <source>
        <dbReference type="SAM" id="Phobius"/>
    </source>
</evidence>
<reference evidence="3 4" key="1">
    <citation type="submission" date="2023-07" db="EMBL/GenBank/DDBJ databases">
        <title>Sorghum-associated microbial communities from plants grown in Nebraska, USA.</title>
        <authorList>
            <person name="Schachtman D."/>
        </authorList>
    </citation>
    <scope>NUCLEOTIDE SEQUENCE [LARGE SCALE GENOMIC DNA]</scope>
    <source>
        <strain evidence="3 4">2980</strain>
    </source>
</reference>
<keyword evidence="2" id="KW-1133">Transmembrane helix</keyword>
<dbReference type="RefSeq" id="WP_310017538.1">
    <property type="nucleotide sequence ID" value="NZ_JAVDUM010000002.1"/>
</dbReference>
<feature type="transmembrane region" description="Helical" evidence="2">
    <location>
        <begin position="103"/>
        <end position="129"/>
    </location>
</feature>
<evidence type="ECO:0008006" key="5">
    <source>
        <dbReference type="Google" id="ProtNLM"/>
    </source>
</evidence>
<name>A0ABU1S919_9MICO</name>
<evidence type="ECO:0000313" key="4">
    <source>
        <dbReference type="Proteomes" id="UP001259347"/>
    </source>
</evidence>
<dbReference type="Proteomes" id="UP001259347">
    <property type="component" value="Unassembled WGS sequence"/>
</dbReference>
<gene>
    <name evidence="3" type="ORF">J2Y69_000676</name>
</gene>